<name>A0ABQ2LFN3_9PROT</name>
<dbReference type="InterPro" id="IPR036388">
    <property type="entry name" value="WH-like_DNA-bd_sf"/>
</dbReference>
<proteinExistence type="predicted"/>
<protein>
    <recommendedName>
        <fullName evidence="3">OmpR/PhoB-type domain-containing protein</fullName>
    </recommendedName>
</protein>
<dbReference type="EMBL" id="BMOV01000010">
    <property type="protein sequence ID" value="GGO15893.1"/>
    <property type="molecule type" value="Genomic_DNA"/>
</dbReference>
<dbReference type="Proteomes" id="UP000602381">
    <property type="component" value="Unassembled WGS sequence"/>
</dbReference>
<accession>A0ABQ2LFN3</accession>
<sequence>MTGMLSALLLRLSEAGAPALLWGRQAAPHFGRAFDRLLARGILIEHAPATEWELCPTCECGLEARPIRKIDGRHIAACPLDRGGDIVLDDDDLRSFRIEPAALVREIAAVSGFGAAPSEVAPGVWHLGMSATRTVFLAISEAALAQPGLIATLRMVERSAPITVIAPTPPASERTRFAEAEILHVDVGACIGEDFVLDHARLEPPHAFAPRLVIGRAARSVMLDGVPKLLSEQAFKLLVLLAEQALKSPAIVENRVIESHLWGSSIHRITSEPREPVRALRDALVGNSADSRAVRSLVENRRNPNGYRLVLTPEEIELKP</sequence>
<reference evidence="2" key="1">
    <citation type="journal article" date="2019" name="Int. J. Syst. Evol. Microbiol.">
        <title>The Global Catalogue of Microorganisms (GCM) 10K type strain sequencing project: providing services to taxonomists for standard genome sequencing and annotation.</title>
        <authorList>
            <consortium name="The Broad Institute Genomics Platform"/>
            <consortium name="The Broad Institute Genome Sequencing Center for Infectious Disease"/>
            <person name="Wu L."/>
            <person name="Ma J."/>
        </authorList>
    </citation>
    <scope>NUCLEOTIDE SEQUENCE [LARGE SCALE GENOMIC DNA]</scope>
    <source>
        <strain evidence="2">JCM 17843</strain>
    </source>
</reference>
<organism evidence="1 2">
    <name type="scientific">Iodidimonas muriae</name>
    <dbReference type="NCBI Taxonomy" id="261467"/>
    <lineage>
        <taxon>Bacteria</taxon>
        <taxon>Pseudomonadati</taxon>
        <taxon>Pseudomonadota</taxon>
        <taxon>Alphaproteobacteria</taxon>
        <taxon>Iodidimonadales</taxon>
        <taxon>Iodidimonadaceae</taxon>
        <taxon>Iodidimonas</taxon>
    </lineage>
</organism>
<keyword evidence="2" id="KW-1185">Reference proteome</keyword>
<dbReference type="Gene3D" id="1.10.10.10">
    <property type="entry name" value="Winged helix-like DNA-binding domain superfamily/Winged helix DNA-binding domain"/>
    <property type="match status" value="1"/>
</dbReference>
<comment type="caution">
    <text evidence="1">The sequence shown here is derived from an EMBL/GenBank/DDBJ whole genome shotgun (WGS) entry which is preliminary data.</text>
</comment>
<gene>
    <name evidence="1" type="ORF">GCM10007972_24450</name>
</gene>
<evidence type="ECO:0000313" key="2">
    <source>
        <dbReference type="Proteomes" id="UP000602381"/>
    </source>
</evidence>
<evidence type="ECO:0000313" key="1">
    <source>
        <dbReference type="EMBL" id="GGO15893.1"/>
    </source>
</evidence>
<evidence type="ECO:0008006" key="3">
    <source>
        <dbReference type="Google" id="ProtNLM"/>
    </source>
</evidence>
<dbReference type="RefSeq" id="WP_188874005.1">
    <property type="nucleotide sequence ID" value="NZ_BMOV01000010.1"/>
</dbReference>